<dbReference type="Pfam" id="PF01266">
    <property type="entry name" value="DAO"/>
    <property type="match status" value="1"/>
</dbReference>
<feature type="domain" description="FAD dependent oxidoreductase" evidence="7">
    <location>
        <begin position="5"/>
        <end position="328"/>
    </location>
</feature>
<dbReference type="InterPro" id="IPR023209">
    <property type="entry name" value="DAO"/>
</dbReference>
<evidence type="ECO:0000256" key="4">
    <source>
        <dbReference type="ARBA" id="ARBA00022827"/>
    </source>
</evidence>
<protein>
    <submittedName>
        <fullName evidence="8 9">D-amino acid oxidase</fullName>
    </submittedName>
</protein>
<evidence type="ECO:0000256" key="1">
    <source>
        <dbReference type="ARBA" id="ARBA00001974"/>
    </source>
</evidence>
<evidence type="ECO:0000256" key="5">
    <source>
        <dbReference type="ARBA" id="ARBA00023002"/>
    </source>
</evidence>
<dbReference type="OMA" id="PGMREPK"/>
<dbReference type="Proteomes" id="UP000249757">
    <property type="component" value="Unassembled WGS sequence"/>
</dbReference>
<dbReference type="GO" id="GO:0019478">
    <property type="term" value="P:D-amino acid catabolic process"/>
    <property type="evidence" value="ECO:0007669"/>
    <property type="project" value="TreeGrafter"/>
</dbReference>
<dbReference type="SUPFAM" id="SSF54373">
    <property type="entry name" value="FAD-linked reductases, C-terminal domain"/>
    <property type="match status" value="1"/>
</dbReference>
<dbReference type="SUPFAM" id="SSF51971">
    <property type="entry name" value="Nucleotide-binding domain"/>
    <property type="match status" value="1"/>
</dbReference>
<comment type="caution">
    <text evidence="8">The sequence shown here is derived from an EMBL/GenBank/DDBJ whole genome shotgun (WGS) entry which is preliminary data.</text>
</comment>
<evidence type="ECO:0000313" key="8">
    <source>
        <dbReference type="EMBL" id="KAF7578576.1"/>
    </source>
</evidence>
<dbReference type="GO" id="GO:0071949">
    <property type="term" value="F:FAD binding"/>
    <property type="evidence" value="ECO:0007669"/>
    <property type="project" value="InterPro"/>
</dbReference>
<gene>
    <name evidence="9" type="ORF">Ptr86124_003042</name>
    <name evidence="8" type="ORF">PtrM4_028160</name>
</gene>
<keyword evidence="11" id="KW-1185">Reference proteome</keyword>
<dbReference type="InterPro" id="IPR006076">
    <property type="entry name" value="FAD-dep_OxRdtase"/>
</dbReference>
<reference evidence="9" key="2">
    <citation type="submission" date="2021-05" db="EMBL/GenBank/DDBJ databases">
        <authorList>
            <person name="Moolhuijzen P.M."/>
            <person name="Moffat C.S."/>
        </authorList>
    </citation>
    <scope>NUCLEOTIDE SEQUENCE</scope>
    <source>
        <strain evidence="9">86-124</strain>
    </source>
</reference>
<dbReference type="GO" id="GO:0005737">
    <property type="term" value="C:cytoplasm"/>
    <property type="evidence" value="ECO:0007669"/>
    <property type="project" value="TreeGrafter"/>
</dbReference>
<dbReference type="Gene3D" id="3.30.9.10">
    <property type="entry name" value="D-Amino Acid Oxidase, subunit A, domain 2"/>
    <property type="match status" value="1"/>
</dbReference>
<feature type="binding site" evidence="6">
    <location>
        <begin position="46"/>
        <end position="47"/>
    </location>
    <ligand>
        <name>FAD</name>
        <dbReference type="ChEBI" id="CHEBI:57692"/>
    </ligand>
</feature>
<evidence type="ECO:0000313" key="11">
    <source>
        <dbReference type="Proteomes" id="UP000249757"/>
    </source>
</evidence>
<dbReference type="PIRSF" id="PIRSF000189">
    <property type="entry name" value="D-aa_oxidase"/>
    <property type="match status" value="1"/>
</dbReference>
<dbReference type="AlphaFoldDB" id="A0A2W1GLS7"/>
<comment type="similarity">
    <text evidence="2">Belongs to the DAMOX/DASOX family.</text>
</comment>
<dbReference type="PANTHER" id="PTHR11530">
    <property type="entry name" value="D-AMINO ACID OXIDASE"/>
    <property type="match status" value="1"/>
</dbReference>
<reference evidence="11" key="4">
    <citation type="journal article" date="2022" name="Microb. Genom.">
        <title>A global pangenome for the wheat fungal pathogen Pyrenophora tritici-repentis and prediction of effector protein structural homology.</title>
        <authorList>
            <person name="Moolhuijzen P.M."/>
            <person name="See P.T."/>
            <person name="Shi G."/>
            <person name="Powell H.R."/>
            <person name="Cockram J."/>
            <person name="Jorgensen L.N."/>
            <person name="Benslimane H."/>
            <person name="Strelkov S.E."/>
            <person name="Turner J."/>
            <person name="Liu Z."/>
            <person name="Moffat C.S."/>
        </authorList>
    </citation>
    <scope>NUCLEOTIDE SEQUENCE [LARGE SCALE GENOMIC DNA]</scope>
</reference>
<evidence type="ECO:0000256" key="2">
    <source>
        <dbReference type="ARBA" id="ARBA00006730"/>
    </source>
</evidence>
<evidence type="ECO:0000313" key="9">
    <source>
        <dbReference type="EMBL" id="KAI1517741.1"/>
    </source>
</evidence>
<dbReference type="Proteomes" id="UP000245464">
    <property type="component" value="Chromosome 1"/>
</dbReference>
<keyword evidence="5" id="KW-0560">Oxidoreductase</keyword>
<feature type="binding site" evidence="6">
    <location>
        <position position="220"/>
    </location>
    <ligand>
        <name>D-dopa</name>
        <dbReference type="ChEBI" id="CHEBI:149689"/>
    </ligand>
</feature>
<dbReference type="GO" id="GO:0003884">
    <property type="term" value="F:D-amino-acid oxidase activity"/>
    <property type="evidence" value="ECO:0007669"/>
    <property type="project" value="EnsemblFungi"/>
</dbReference>
<accession>A0A2W1GLS7</accession>
<evidence type="ECO:0000256" key="6">
    <source>
        <dbReference type="PIRSR" id="PIRSR000189-1"/>
    </source>
</evidence>
<dbReference type="OrthoDB" id="2015447at2759"/>
<dbReference type="PROSITE" id="PS00677">
    <property type="entry name" value="DAO"/>
    <property type="match status" value="1"/>
</dbReference>
<sequence length="360" mass="39116">MQDSIVIVGAGVIGLDVALILAENGYSRHTTIVAQHLPGDTSVDYTSPWAGANFSAISGSDKNALIWDKAGYKRLMKLAATNSPAAAIKKTQSFEYWDKKPAEEKLESLADYLEDFTVIPSDKLIPGVEYGISFTSVSINAPQHIRYLKSQLEEQGVKFLRRKLEHLDSAFLSEHTKVVFNCIGNGARHLPGVQDQKCFPVRGQILLARAPQIGQNIMRHGKDYETYIIPRPHSKGNVVLGGYMQKNNGTGDTFAHESESIWKRTTGLVPALDIPETEILAAFAGLRPGRLGGARIEKEARSDGRIVVHNYGAGGTGYQAGLGMAMEAVGLALPYLKDLPNSSDIFVPNTAENAAIRAKL</sequence>
<keyword evidence="4 6" id="KW-0274">FAD</keyword>
<feature type="binding site" evidence="6">
    <location>
        <position position="287"/>
    </location>
    <ligand>
        <name>D-dopa</name>
        <dbReference type="ChEBI" id="CHEBI:149689"/>
    </ligand>
</feature>
<feature type="binding site" evidence="6">
    <location>
        <position position="315"/>
    </location>
    <ligand>
        <name>D-dopa</name>
        <dbReference type="ChEBI" id="CHEBI:149689"/>
    </ligand>
</feature>
<feature type="binding site" evidence="6">
    <location>
        <position position="227"/>
    </location>
    <ligand>
        <name>D-dopa</name>
        <dbReference type="ChEBI" id="CHEBI:149689"/>
    </ligand>
</feature>
<dbReference type="InterPro" id="IPR006181">
    <property type="entry name" value="D-amino_acid_oxidase_CS"/>
</dbReference>
<evidence type="ECO:0000256" key="3">
    <source>
        <dbReference type="ARBA" id="ARBA00022630"/>
    </source>
</evidence>
<proteinExistence type="inferred from homology"/>
<name>A0A2W1GLS7_9PLEO</name>
<dbReference type="Gene3D" id="3.40.50.720">
    <property type="entry name" value="NAD(P)-binding Rossmann-like Domain"/>
    <property type="match status" value="1"/>
</dbReference>
<reference evidence="8 10" key="1">
    <citation type="journal article" date="2018" name="BMC Genomics">
        <title>Comparative genomics of the wheat fungal pathogen Pyrenophora tritici-repentis reveals chromosomal variations and genome plasticity.</title>
        <authorList>
            <person name="Moolhuijzen P."/>
            <person name="See P.T."/>
            <person name="Hane J.K."/>
            <person name="Shi G."/>
            <person name="Liu Z."/>
            <person name="Oliver R.P."/>
            <person name="Moffat C.S."/>
        </authorList>
    </citation>
    <scope>NUCLEOTIDE SEQUENCE [LARGE SCALE GENOMIC DNA]</scope>
    <source>
        <strain evidence="8">M4</strain>
    </source>
</reference>
<evidence type="ECO:0000313" key="10">
    <source>
        <dbReference type="Proteomes" id="UP000245464"/>
    </source>
</evidence>
<organism evidence="8 10">
    <name type="scientific">Pyrenophora tritici-repentis</name>
    <dbReference type="NCBI Taxonomy" id="45151"/>
    <lineage>
        <taxon>Eukaryota</taxon>
        <taxon>Fungi</taxon>
        <taxon>Dikarya</taxon>
        <taxon>Ascomycota</taxon>
        <taxon>Pezizomycotina</taxon>
        <taxon>Dothideomycetes</taxon>
        <taxon>Pleosporomycetidae</taxon>
        <taxon>Pleosporales</taxon>
        <taxon>Pleosporineae</taxon>
        <taxon>Pleosporaceae</taxon>
        <taxon>Pyrenophora</taxon>
    </lineage>
</organism>
<dbReference type="EMBL" id="NQIK02000001">
    <property type="protein sequence ID" value="KAF7578576.1"/>
    <property type="molecule type" value="Genomic_DNA"/>
</dbReference>
<dbReference type="PANTHER" id="PTHR11530:SF11">
    <property type="entry name" value="D-ASPARTATE OXIDASE"/>
    <property type="match status" value="1"/>
</dbReference>
<comment type="cofactor">
    <cofactor evidence="1 6">
        <name>FAD</name>
        <dbReference type="ChEBI" id="CHEBI:57692"/>
    </cofactor>
</comment>
<evidence type="ECO:0000259" key="7">
    <source>
        <dbReference type="Pfam" id="PF01266"/>
    </source>
</evidence>
<keyword evidence="3" id="KW-0285">Flavoprotein</keyword>
<reference evidence="9" key="3">
    <citation type="journal article" date="2022" name="bioRxiv">
        <title>A global pangenome for the wheat fungal pathogen Pyrenophora tritici-repentis and prediction of effector protein structural homology.</title>
        <authorList>
            <person name="Moolhuijzen P."/>
            <person name="See P.T."/>
            <person name="Shi G."/>
            <person name="Powell H.R."/>
            <person name="Cockram J."/>
            <person name="Jorgensen L.N."/>
            <person name="Benslimane H."/>
            <person name="Strelkov S.E."/>
            <person name="Turner J."/>
            <person name="Liu Z."/>
            <person name="Moffat C.S."/>
        </authorList>
    </citation>
    <scope>NUCLEOTIDE SEQUENCE</scope>
    <source>
        <strain evidence="9">86-124</strain>
    </source>
</reference>
<dbReference type="EMBL" id="NRDI02000003">
    <property type="protein sequence ID" value="KAI1517741.1"/>
    <property type="molecule type" value="Genomic_DNA"/>
</dbReference>